<dbReference type="Proteomes" id="UP000092666">
    <property type="component" value="Unassembled WGS sequence"/>
</dbReference>
<organism evidence="1 2">
    <name type="scientific">Kwoniella heveanensis BCC8398</name>
    <dbReference type="NCBI Taxonomy" id="1296120"/>
    <lineage>
        <taxon>Eukaryota</taxon>
        <taxon>Fungi</taxon>
        <taxon>Dikarya</taxon>
        <taxon>Basidiomycota</taxon>
        <taxon>Agaricomycotina</taxon>
        <taxon>Tremellomycetes</taxon>
        <taxon>Tremellales</taxon>
        <taxon>Cryptococcaceae</taxon>
        <taxon>Kwoniella</taxon>
    </lineage>
</organism>
<accession>A0A1B9GZR9</accession>
<evidence type="ECO:0000313" key="1">
    <source>
        <dbReference type="EMBL" id="OCF36497.1"/>
    </source>
</evidence>
<gene>
    <name evidence="1" type="ORF">I316_01746</name>
</gene>
<keyword evidence="2" id="KW-1185">Reference proteome</keyword>
<dbReference type="EMBL" id="KI669495">
    <property type="protein sequence ID" value="OCF36497.1"/>
    <property type="molecule type" value="Genomic_DNA"/>
</dbReference>
<name>A0A1B9GZR9_9TREE</name>
<sequence>MHHHGAPKPKPSAASFPSASPSVALPETYPFSFTFPYTYTYGNANASEIGSASYPAPDPATYSDPLVLQLAPTHSFHYIPHPHLHQPHHPVMGTSMTNVDNYADFATTTTTTSANVGPVVNAAGDERGHGNDGYYPAELPITSATTSYASIVPMQWPQRRYEYSCELLLSYVISLNYP</sequence>
<protein>
    <submittedName>
        <fullName evidence="1">Uncharacterized protein</fullName>
    </submittedName>
</protein>
<evidence type="ECO:0000313" key="2">
    <source>
        <dbReference type="Proteomes" id="UP000092666"/>
    </source>
</evidence>
<reference evidence="1 2" key="1">
    <citation type="submission" date="2013-07" db="EMBL/GenBank/DDBJ databases">
        <title>The Genome Sequence of Cryptococcus heveanensis BCC8398.</title>
        <authorList>
            <consortium name="The Broad Institute Genome Sequencing Platform"/>
            <person name="Cuomo C."/>
            <person name="Litvintseva A."/>
            <person name="Chen Y."/>
            <person name="Heitman J."/>
            <person name="Sun S."/>
            <person name="Springer D."/>
            <person name="Dromer F."/>
            <person name="Young S.K."/>
            <person name="Zeng Q."/>
            <person name="Gargeya S."/>
            <person name="Fitzgerald M."/>
            <person name="Abouelleil A."/>
            <person name="Alvarado L."/>
            <person name="Berlin A.M."/>
            <person name="Chapman S.B."/>
            <person name="Dewar J."/>
            <person name="Goldberg J."/>
            <person name="Griggs A."/>
            <person name="Gujja S."/>
            <person name="Hansen M."/>
            <person name="Howarth C."/>
            <person name="Imamovic A."/>
            <person name="Larimer J."/>
            <person name="McCowan C."/>
            <person name="Murphy C."/>
            <person name="Pearson M."/>
            <person name="Priest M."/>
            <person name="Roberts A."/>
            <person name="Saif S."/>
            <person name="Shea T."/>
            <person name="Sykes S."/>
            <person name="Wortman J."/>
            <person name="Nusbaum C."/>
            <person name="Birren B."/>
        </authorList>
    </citation>
    <scope>NUCLEOTIDE SEQUENCE [LARGE SCALE GENOMIC DNA]</scope>
    <source>
        <strain evidence="1 2">BCC8398</strain>
    </source>
</reference>
<proteinExistence type="predicted"/>
<reference evidence="2" key="2">
    <citation type="submission" date="2013-12" db="EMBL/GenBank/DDBJ databases">
        <title>Evolution of pathogenesis and genome organization in the Tremellales.</title>
        <authorList>
            <person name="Cuomo C."/>
            <person name="Litvintseva A."/>
            <person name="Heitman J."/>
            <person name="Chen Y."/>
            <person name="Sun S."/>
            <person name="Springer D."/>
            <person name="Dromer F."/>
            <person name="Young S."/>
            <person name="Zeng Q."/>
            <person name="Chapman S."/>
            <person name="Gujja S."/>
            <person name="Saif S."/>
            <person name="Birren B."/>
        </authorList>
    </citation>
    <scope>NUCLEOTIDE SEQUENCE [LARGE SCALE GENOMIC DNA]</scope>
    <source>
        <strain evidence="2">BCC8398</strain>
    </source>
</reference>
<dbReference type="AlphaFoldDB" id="A0A1B9GZR9"/>